<comment type="caution">
    <text evidence="1">The sequence shown here is derived from an EMBL/GenBank/DDBJ whole genome shotgun (WGS) entry which is preliminary data.</text>
</comment>
<sequence length="143" mass="16259">MGGVLQCTSQHGSIVLPCQPGLILGTHAHFSMGKWKGELEHVWQYHAATQSKSPSAIKNEMEEWRIQLLHLQFLFLTAWPVMDVRLICKSRGNDYPPEIPCHITKVLQLDIVLKTLAEDVKHRVNGSWVADYSRVQEGEETQD</sequence>
<name>A0AAP0R7N6_LIQFO</name>
<dbReference type="PANTHER" id="PTHR34133">
    <property type="entry name" value="OS07G0633000 PROTEIN"/>
    <property type="match status" value="1"/>
</dbReference>
<reference evidence="1 2" key="1">
    <citation type="journal article" date="2024" name="Plant J.">
        <title>Genome sequences and population genomics reveal climatic adaptation and genomic divergence between two closely related sweetgum species.</title>
        <authorList>
            <person name="Xu W.Q."/>
            <person name="Ren C.Q."/>
            <person name="Zhang X.Y."/>
            <person name="Comes H.P."/>
            <person name="Liu X.H."/>
            <person name="Li Y.G."/>
            <person name="Kettle C.J."/>
            <person name="Jalonen R."/>
            <person name="Gaisberger H."/>
            <person name="Ma Y.Z."/>
            <person name="Qiu Y.X."/>
        </authorList>
    </citation>
    <scope>NUCLEOTIDE SEQUENCE [LARGE SCALE GENOMIC DNA]</scope>
    <source>
        <strain evidence="1">Hangzhou</strain>
    </source>
</reference>
<dbReference type="PANTHER" id="PTHR34133:SF8">
    <property type="entry name" value="OS07G0633000 PROTEIN"/>
    <property type="match status" value="1"/>
</dbReference>
<protein>
    <submittedName>
        <fullName evidence="1">Uncharacterized protein</fullName>
    </submittedName>
</protein>
<proteinExistence type="predicted"/>
<evidence type="ECO:0000313" key="2">
    <source>
        <dbReference type="Proteomes" id="UP001415857"/>
    </source>
</evidence>
<gene>
    <name evidence="1" type="ORF">L1049_002741</name>
</gene>
<dbReference type="Proteomes" id="UP001415857">
    <property type="component" value="Unassembled WGS sequence"/>
</dbReference>
<keyword evidence="2" id="KW-1185">Reference proteome</keyword>
<organism evidence="1 2">
    <name type="scientific">Liquidambar formosana</name>
    <name type="common">Formosan gum</name>
    <dbReference type="NCBI Taxonomy" id="63359"/>
    <lineage>
        <taxon>Eukaryota</taxon>
        <taxon>Viridiplantae</taxon>
        <taxon>Streptophyta</taxon>
        <taxon>Embryophyta</taxon>
        <taxon>Tracheophyta</taxon>
        <taxon>Spermatophyta</taxon>
        <taxon>Magnoliopsida</taxon>
        <taxon>eudicotyledons</taxon>
        <taxon>Gunneridae</taxon>
        <taxon>Pentapetalae</taxon>
        <taxon>Saxifragales</taxon>
        <taxon>Altingiaceae</taxon>
        <taxon>Liquidambar</taxon>
    </lineage>
</organism>
<dbReference type="AlphaFoldDB" id="A0AAP0R7N6"/>
<accession>A0AAP0R7N6</accession>
<evidence type="ECO:0000313" key="1">
    <source>
        <dbReference type="EMBL" id="KAK9272370.1"/>
    </source>
</evidence>
<dbReference type="EMBL" id="JBBPBK010000013">
    <property type="protein sequence ID" value="KAK9272370.1"/>
    <property type="molecule type" value="Genomic_DNA"/>
</dbReference>